<evidence type="ECO:0000256" key="1">
    <source>
        <dbReference type="SAM" id="MobiDB-lite"/>
    </source>
</evidence>
<keyword evidence="3" id="KW-1185">Reference proteome</keyword>
<feature type="compositionally biased region" description="Basic and acidic residues" evidence="1">
    <location>
        <begin position="52"/>
        <end position="64"/>
    </location>
</feature>
<dbReference type="InParanoid" id="K3ZPV1"/>
<feature type="compositionally biased region" description="Pro residues" evidence="1">
    <location>
        <begin position="1"/>
        <end position="10"/>
    </location>
</feature>
<sequence>MSLPWKPPPWLEAADQRPPPNRPLDVEMSRRRASSGRLSQIWRRQSTGGGWECREATEHERQRI</sequence>
<feature type="region of interest" description="Disordered" evidence="1">
    <location>
        <begin position="1"/>
        <end position="64"/>
    </location>
</feature>
<dbReference type="EnsemblPlants" id="KQK94767">
    <property type="protein sequence ID" value="KQK94767"/>
    <property type="gene ID" value="SETIT_028631mg"/>
</dbReference>
<dbReference type="Proteomes" id="UP000004995">
    <property type="component" value="Unassembled WGS sequence"/>
</dbReference>
<name>K3ZPV1_SETIT</name>
<dbReference type="AlphaFoldDB" id="K3ZPV1"/>
<dbReference type="HOGENOM" id="CLU_2871910_0_0_1"/>
<dbReference type="Gramene" id="KQK94767">
    <property type="protein sequence ID" value="KQK94767"/>
    <property type="gene ID" value="SETIT_028631mg"/>
</dbReference>
<feature type="compositionally biased region" description="Polar residues" evidence="1">
    <location>
        <begin position="36"/>
        <end position="46"/>
    </location>
</feature>
<reference evidence="3" key="1">
    <citation type="journal article" date="2012" name="Nat. Biotechnol.">
        <title>Reference genome sequence of the model plant Setaria.</title>
        <authorList>
            <person name="Bennetzen J.L."/>
            <person name="Schmutz J."/>
            <person name="Wang H."/>
            <person name="Percifield R."/>
            <person name="Hawkins J."/>
            <person name="Pontaroli A.C."/>
            <person name="Estep M."/>
            <person name="Feng L."/>
            <person name="Vaughn J.N."/>
            <person name="Grimwood J."/>
            <person name="Jenkins J."/>
            <person name="Barry K."/>
            <person name="Lindquist E."/>
            <person name="Hellsten U."/>
            <person name="Deshpande S."/>
            <person name="Wang X."/>
            <person name="Wu X."/>
            <person name="Mitros T."/>
            <person name="Triplett J."/>
            <person name="Yang X."/>
            <person name="Ye C.Y."/>
            <person name="Mauro-Herrera M."/>
            <person name="Wang L."/>
            <person name="Li P."/>
            <person name="Sharma M."/>
            <person name="Sharma R."/>
            <person name="Ronald P.C."/>
            <person name="Panaud O."/>
            <person name="Kellogg E.A."/>
            <person name="Brutnell T.P."/>
            <person name="Doust A.N."/>
            <person name="Tuskan G.A."/>
            <person name="Rokhsar D."/>
            <person name="Devos K.M."/>
        </authorList>
    </citation>
    <scope>NUCLEOTIDE SEQUENCE [LARGE SCALE GENOMIC DNA]</scope>
    <source>
        <strain evidence="3">cv. Yugu1</strain>
    </source>
</reference>
<protein>
    <submittedName>
        <fullName evidence="2">Uncharacterized protein</fullName>
    </submittedName>
</protein>
<dbReference type="EMBL" id="AGNK02004992">
    <property type="status" value="NOT_ANNOTATED_CDS"/>
    <property type="molecule type" value="Genomic_DNA"/>
</dbReference>
<evidence type="ECO:0000313" key="3">
    <source>
        <dbReference type="Proteomes" id="UP000004995"/>
    </source>
</evidence>
<organism evidence="2 3">
    <name type="scientific">Setaria italica</name>
    <name type="common">Foxtail millet</name>
    <name type="synonym">Panicum italicum</name>
    <dbReference type="NCBI Taxonomy" id="4555"/>
    <lineage>
        <taxon>Eukaryota</taxon>
        <taxon>Viridiplantae</taxon>
        <taxon>Streptophyta</taxon>
        <taxon>Embryophyta</taxon>
        <taxon>Tracheophyta</taxon>
        <taxon>Spermatophyta</taxon>
        <taxon>Magnoliopsida</taxon>
        <taxon>Liliopsida</taxon>
        <taxon>Poales</taxon>
        <taxon>Poaceae</taxon>
        <taxon>PACMAD clade</taxon>
        <taxon>Panicoideae</taxon>
        <taxon>Panicodae</taxon>
        <taxon>Paniceae</taxon>
        <taxon>Cenchrinae</taxon>
        <taxon>Setaria</taxon>
    </lineage>
</organism>
<accession>K3ZPV1</accession>
<reference evidence="2" key="2">
    <citation type="submission" date="2018-08" db="UniProtKB">
        <authorList>
            <consortium name="EnsemblPlants"/>
        </authorList>
    </citation>
    <scope>IDENTIFICATION</scope>
    <source>
        <strain evidence="2">Yugu1</strain>
    </source>
</reference>
<evidence type="ECO:0000313" key="2">
    <source>
        <dbReference type="EnsemblPlants" id="KQK94767"/>
    </source>
</evidence>
<proteinExistence type="predicted"/>